<sequence length="260" mass="29395">MLQIPKLCLFLLFAIQLLLHTAMVSGATARDTITLVSSLDTKNSLYGRWLTLIYQDAFNRLGYDFIYVGYPGGRAPHMAESGEVDGEIHRAAEYQLQTRHLLQVPESHFTLSYEAYTTTPGIHLQGWNSLLGTSYRVEYRRGAKQPELALPRVVRPEKLSDISTVEQGIGKLLKGRSDLYIEQSMVAREAIGNVKTGNRIYSAGVMDTFESFCYLHEKHRTLVPRLAVVIRQMKQEGTIARYHQQALQEHAAKQPSMPLD</sequence>
<evidence type="ECO:0000313" key="2">
    <source>
        <dbReference type="EMBL" id="WED76649.1"/>
    </source>
</evidence>
<keyword evidence="1" id="KW-0732">Signal</keyword>
<evidence type="ECO:0000256" key="1">
    <source>
        <dbReference type="SAM" id="SignalP"/>
    </source>
</evidence>
<dbReference type="SUPFAM" id="SSF53850">
    <property type="entry name" value="Periplasmic binding protein-like II"/>
    <property type="match status" value="1"/>
</dbReference>
<accession>A0AAX3NR78</accession>
<organism evidence="2 3">
    <name type="scientific">Aeromonas allosaccharophila</name>
    <dbReference type="NCBI Taxonomy" id="656"/>
    <lineage>
        <taxon>Bacteria</taxon>
        <taxon>Pseudomonadati</taxon>
        <taxon>Pseudomonadota</taxon>
        <taxon>Gammaproteobacteria</taxon>
        <taxon>Aeromonadales</taxon>
        <taxon>Aeromonadaceae</taxon>
        <taxon>Aeromonas</taxon>
    </lineage>
</organism>
<name>A0AAX3NR78_9GAMM</name>
<feature type="signal peptide" evidence="1">
    <location>
        <begin position="1"/>
        <end position="29"/>
    </location>
</feature>
<gene>
    <name evidence="2" type="ORF">PYU98_22780</name>
</gene>
<proteinExistence type="predicted"/>
<feature type="chain" id="PRO_5043455460" description="Solute-binding protein family 3/N-terminal domain-containing protein" evidence="1">
    <location>
        <begin position="30"/>
        <end position="260"/>
    </location>
</feature>
<evidence type="ECO:0000313" key="3">
    <source>
        <dbReference type="Proteomes" id="UP001213721"/>
    </source>
</evidence>
<dbReference type="Proteomes" id="UP001213721">
    <property type="component" value="Chromosome"/>
</dbReference>
<dbReference type="EMBL" id="CP118988">
    <property type="protein sequence ID" value="WED76649.1"/>
    <property type="molecule type" value="Genomic_DNA"/>
</dbReference>
<evidence type="ECO:0008006" key="4">
    <source>
        <dbReference type="Google" id="ProtNLM"/>
    </source>
</evidence>
<dbReference type="RefSeq" id="WP_139708042.1">
    <property type="nucleotide sequence ID" value="NZ_CAAKNO010000008.1"/>
</dbReference>
<protein>
    <recommendedName>
        <fullName evidence="4">Solute-binding protein family 3/N-terminal domain-containing protein</fullName>
    </recommendedName>
</protein>
<reference evidence="2" key="1">
    <citation type="submission" date="2023-02" db="EMBL/GenBank/DDBJ databases">
        <title>The sequence of Aeromonas allosaccharophila K520.</title>
        <authorList>
            <person name="Luo X."/>
        </authorList>
    </citation>
    <scope>NUCLEOTIDE SEQUENCE</scope>
    <source>
        <strain evidence="2">K520</strain>
    </source>
</reference>
<dbReference type="AlphaFoldDB" id="A0AAX3NR78"/>